<dbReference type="RefSeq" id="WP_022529054.1">
    <property type="nucleotide sequence ID" value="NZ_KI271585.1"/>
</dbReference>
<dbReference type="GO" id="GO:0003700">
    <property type="term" value="F:DNA-binding transcription factor activity"/>
    <property type="evidence" value="ECO:0007669"/>
    <property type="project" value="InterPro"/>
</dbReference>
<dbReference type="PANTHER" id="PTHR33154">
    <property type="entry name" value="TRANSCRIPTIONAL REGULATOR, ARSR FAMILY"/>
    <property type="match status" value="1"/>
</dbReference>
<dbReference type="PRINTS" id="PR00778">
    <property type="entry name" value="HTHARSR"/>
</dbReference>
<organism evidence="5 6">
    <name type="scientific">Schleiferilactobacillus shenzhenensis LY-73</name>
    <dbReference type="NCBI Taxonomy" id="1231336"/>
    <lineage>
        <taxon>Bacteria</taxon>
        <taxon>Bacillati</taxon>
        <taxon>Bacillota</taxon>
        <taxon>Bacilli</taxon>
        <taxon>Lactobacillales</taxon>
        <taxon>Lactobacillaceae</taxon>
        <taxon>Schleiferilactobacillus</taxon>
    </lineage>
</organism>
<gene>
    <name evidence="5" type="ORF">L248_2388</name>
</gene>
<dbReference type="CDD" id="cd00090">
    <property type="entry name" value="HTH_ARSR"/>
    <property type="match status" value="1"/>
</dbReference>
<dbReference type="Pfam" id="PF01022">
    <property type="entry name" value="HTH_5"/>
    <property type="match status" value="1"/>
</dbReference>
<evidence type="ECO:0000259" key="4">
    <source>
        <dbReference type="PROSITE" id="PS50987"/>
    </source>
</evidence>
<dbReference type="InterPro" id="IPR051081">
    <property type="entry name" value="HTH_MetalResp_TranReg"/>
</dbReference>
<reference evidence="6" key="1">
    <citation type="journal article" date="2013" name="Genome Announc.">
        <title>Whole-Genome Sequencing of Lactobacillus shenzhenensis Strain LY-73T.</title>
        <authorList>
            <person name="Lin Z."/>
            <person name="Liu Z."/>
            <person name="Yang R."/>
            <person name="Zou Y."/>
            <person name="Wan D."/>
            <person name="Chen J."/>
            <person name="Guo M."/>
            <person name="Zhao J."/>
            <person name="Fang C."/>
            <person name="Yang R."/>
            <person name="Liu F."/>
        </authorList>
    </citation>
    <scope>NUCLEOTIDE SEQUENCE [LARGE SCALE GENOMIC DNA]</scope>
    <source>
        <strain evidence="6">LY-73</strain>
    </source>
</reference>
<feature type="domain" description="HTH arsR-type" evidence="4">
    <location>
        <begin position="9"/>
        <end position="111"/>
    </location>
</feature>
<dbReference type="PROSITE" id="PS50987">
    <property type="entry name" value="HTH_ARSR_2"/>
    <property type="match status" value="1"/>
</dbReference>
<dbReference type="Proteomes" id="UP000030647">
    <property type="component" value="Unassembled WGS sequence"/>
</dbReference>
<dbReference type="InterPro" id="IPR011991">
    <property type="entry name" value="ArsR-like_HTH"/>
</dbReference>
<evidence type="ECO:0000256" key="1">
    <source>
        <dbReference type="ARBA" id="ARBA00023015"/>
    </source>
</evidence>
<dbReference type="NCBIfam" id="NF033788">
    <property type="entry name" value="HTH_metalloreg"/>
    <property type="match status" value="1"/>
</dbReference>
<dbReference type="eggNOG" id="COG0640">
    <property type="taxonomic scope" value="Bacteria"/>
</dbReference>
<evidence type="ECO:0000313" key="6">
    <source>
        <dbReference type="Proteomes" id="UP000030647"/>
    </source>
</evidence>
<dbReference type="InterPro" id="IPR001845">
    <property type="entry name" value="HTH_ArsR_DNA-bd_dom"/>
</dbReference>
<dbReference type="EMBL" id="KI271585">
    <property type="protein sequence ID" value="ERL65702.1"/>
    <property type="molecule type" value="Genomic_DNA"/>
</dbReference>
<dbReference type="AlphaFoldDB" id="U4TWD9"/>
<dbReference type="InterPro" id="IPR036390">
    <property type="entry name" value="WH_DNA-bd_sf"/>
</dbReference>
<name>U4TWD9_9LACO</name>
<accession>U4TWD9</accession>
<dbReference type="GO" id="GO:0003677">
    <property type="term" value="F:DNA binding"/>
    <property type="evidence" value="ECO:0007669"/>
    <property type="project" value="UniProtKB-KW"/>
</dbReference>
<evidence type="ECO:0000313" key="5">
    <source>
        <dbReference type="EMBL" id="ERL65702.1"/>
    </source>
</evidence>
<dbReference type="PANTHER" id="PTHR33154:SF33">
    <property type="entry name" value="TRANSCRIPTIONAL REPRESSOR SDPR"/>
    <property type="match status" value="1"/>
</dbReference>
<protein>
    <recommendedName>
        <fullName evidence="4">HTH arsR-type domain-containing protein</fullName>
    </recommendedName>
</protein>
<dbReference type="Gene3D" id="1.10.10.10">
    <property type="entry name" value="Winged helix-like DNA-binding domain superfamily/Winged helix DNA-binding domain"/>
    <property type="match status" value="1"/>
</dbReference>
<dbReference type="InterPro" id="IPR036388">
    <property type="entry name" value="WH-like_DNA-bd_sf"/>
</dbReference>
<dbReference type="STRING" id="1231336.L248_2388"/>
<evidence type="ECO:0000256" key="2">
    <source>
        <dbReference type="ARBA" id="ARBA00023125"/>
    </source>
</evidence>
<dbReference type="SMART" id="SM00418">
    <property type="entry name" value="HTH_ARSR"/>
    <property type="match status" value="1"/>
</dbReference>
<evidence type="ECO:0000256" key="3">
    <source>
        <dbReference type="ARBA" id="ARBA00023163"/>
    </source>
</evidence>
<proteinExistence type="predicted"/>
<keyword evidence="3" id="KW-0804">Transcription</keyword>
<keyword evidence="2" id="KW-0238">DNA-binding</keyword>
<dbReference type="OrthoDB" id="9798835at2"/>
<sequence>MTTPALHQIKTEFDSVQPFLLAVGDEKRQAIIIALLHDTSGHGLRVGDLTATTRLSRPAVSHHLKLLKEAGIVAIRAEGTKNYYVLANIQPALQNLRSLADDMLTFLSTKENAQ</sequence>
<keyword evidence="1" id="KW-0805">Transcription regulation</keyword>
<dbReference type="HOGENOM" id="CLU_097806_8_0_9"/>
<keyword evidence="6" id="KW-1185">Reference proteome</keyword>
<dbReference type="SUPFAM" id="SSF46785">
    <property type="entry name" value="Winged helix' DNA-binding domain"/>
    <property type="match status" value="1"/>
</dbReference>